<name>A0ABU1YHA8_ROSSA</name>
<evidence type="ECO:0000256" key="6">
    <source>
        <dbReference type="ARBA" id="ARBA00023115"/>
    </source>
</evidence>
<evidence type="ECO:0000313" key="11">
    <source>
        <dbReference type="EMBL" id="MDR7268244.1"/>
    </source>
</evidence>
<evidence type="ECO:0000256" key="7">
    <source>
        <dbReference type="ARBA" id="ARBA00023145"/>
    </source>
</evidence>
<dbReference type="EMBL" id="JAVDXU010000001">
    <property type="protein sequence ID" value="MDR7268244.1"/>
    <property type="molecule type" value="Genomic_DNA"/>
</dbReference>
<evidence type="ECO:0000256" key="4">
    <source>
        <dbReference type="ARBA" id="ARBA00022813"/>
    </source>
</evidence>
<dbReference type="RefSeq" id="WP_310261393.1">
    <property type="nucleotide sequence ID" value="NZ_JAVDXU010000001.1"/>
</dbReference>
<reference evidence="11 12" key="1">
    <citation type="submission" date="2023-07" db="EMBL/GenBank/DDBJ databases">
        <title>Sorghum-associated microbial communities from plants grown in Nebraska, USA.</title>
        <authorList>
            <person name="Schachtman D."/>
        </authorList>
    </citation>
    <scope>NUCLEOTIDE SEQUENCE [LARGE SCALE GENOMIC DNA]</scope>
    <source>
        <strain evidence="11 12">BE314</strain>
    </source>
</reference>
<evidence type="ECO:0000256" key="9">
    <source>
        <dbReference type="ARBA" id="ARBA00023270"/>
    </source>
</evidence>
<evidence type="ECO:0000256" key="5">
    <source>
        <dbReference type="ARBA" id="ARBA00023066"/>
    </source>
</evidence>
<sequence>MQGLHLTADLHGVEPALAVMRDADALATLCRDAVTRSGLTGVAELFHRFAPKEEQSGITGVVLLAESHLAVHTWPELGGVTLDVYVCNYGADNSAKAEALLDALLKAFAPRETEVQRLSRAAASTPAV</sequence>
<dbReference type="InterPro" id="IPR017716">
    <property type="entry name" value="S-AdoMet_deCOase_pro-enz"/>
</dbReference>
<dbReference type="PANTHER" id="PTHR33866">
    <property type="entry name" value="S-ADENOSYLMETHIONINE DECARBOXYLASE PROENZYME"/>
    <property type="match status" value="1"/>
</dbReference>
<accession>A0ABU1YHA8</accession>
<evidence type="ECO:0000313" key="12">
    <source>
        <dbReference type="Proteomes" id="UP001180453"/>
    </source>
</evidence>
<keyword evidence="8" id="KW-0456">Lyase</keyword>
<dbReference type="SUPFAM" id="SSF56276">
    <property type="entry name" value="S-adenosylmethionine decarboxylase"/>
    <property type="match status" value="1"/>
</dbReference>
<evidence type="ECO:0000256" key="8">
    <source>
        <dbReference type="ARBA" id="ARBA00023239"/>
    </source>
</evidence>
<dbReference type="Gene3D" id="3.30.160.750">
    <property type="match status" value="1"/>
</dbReference>
<dbReference type="InterPro" id="IPR016067">
    <property type="entry name" value="S-AdoMet_deCO2ase_core"/>
</dbReference>
<evidence type="ECO:0000256" key="3">
    <source>
        <dbReference type="ARBA" id="ARBA00022793"/>
    </source>
</evidence>
<keyword evidence="3" id="KW-0210">Decarboxylase</keyword>
<dbReference type="InterPro" id="IPR042286">
    <property type="entry name" value="AdoMetDC_C"/>
</dbReference>
<comment type="caution">
    <text evidence="11">The sequence shown here is derived from an EMBL/GenBank/DDBJ whole genome shotgun (WGS) entry which is preliminary data.</text>
</comment>
<comment type="cofactor">
    <cofactor evidence="1">
        <name>pyruvate</name>
        <dbReference type="ChEBI" id="CHEBI:15361"/>
    </cofactor>
</comment>
<keyword evidence="5" id="KW-0745">Spermidine biosynthesis</keyword>
<keyword evidence="6" id="KW-0620">Polyamine biosynthesis</keyword>
<dbReference type="NCBIfam" id="TIGR03330">
    <property type="entry name" value="SAM_DCase_Bsu"/>
    <property type="match status" value="1"/>
</dbReference>
<dbReference type="PANTHER" id="PTHR33866:SF2">
    <property type="entry name" value="S-ADENOSYLMETHIONINE DECARBOXYLASE PROENZYME"/>
    <property type="match status" value="1"/>
</dbReference>
<keyword evidence="9" id="KW-0704">Schiff base</keyword>
<dbReference type="InterPro" id="IPR042284">
    <property type="entry name" value="AdoMetDC_N"/>
</dbReference>
<proteinExistence type="predicted"/>
<keyword evidence="4" id="KW-0068">Autocatalytic cleavage</keyword>
<keyword evidence="2" id="KW-0949">S-adenosyl-L-methionine</keyword>
<keyword evidence="12" id="KW-1185">Reference proteome</keyword>
<keyword evidence="7" id="KW-0865">Zymogen</keyword>
<evidence type="ECO:0000256" key="10">
    <source>
        <dbReference type="ARBA" id="ARBA00023317"/>
    </source>
</evidence>
<protein>
    <submittedName>
        <fullName evidence="11">S-adenosylmethionine decarboxylase proenzyme</fullName>
    </submittedName>
</protein>
<evidence type="ECO:0000256" key="2">
    <source>
        <dbReference type="ARBA" id="ARBA00022691"/>
    </source>
</evidence>
<dbReference type="Pfam" id="PF02675">
    <property type="entry name" value="AdoMet_dc"/>
    <property type="match status" value="1"/>
</dbReference>
<dbReference type="Proteomes" id="UP001180453">
    <property type="component" value="Unassembled WGS sequence"/>
</dbReference>
<dbReference type="InterPro" id="IPR003826">
    <property type="entry name" value="AdoMetDC_fam_prok"/>
</dbReference>
<keyword evidence="10" id="KW-0670">Pyruvate</keyword>
<evidence type="ECO:0000256" key="1">
    <source>
        <dbReference type="ARBA" id="ARBA00001928"/>
    </source>
</evidence>
<organism evidence="11 12">
    <name type="scientific">Roseateles saccharophilus</name>
    <name type="common">Pseudomonas saccharophila</name>
    <dbReference type="NCBI Taxonomy" id="304"/>
    <lineage>
        <taxon>Bacteria</taxon>
        <taxon>Pseudomonadati</taxon>
        <taxon>Pseudomonadota</taxon>
        <taxon>Betaproteobacteria</taxon>
        <taxon>Burkholderiales</taxon>
        <taxon>Sphaerotilaceae</taxon>
        <taxon>Roseateles</taxon>
    </lineage>
</organism>
<gene>
    <name evidence="11" type="ORF">J2X20_000873</name>
</gene>
<dbReference type="Gene3D" id="3.30.360.110">
    <property type="entry name" value="S-adenosylmethionine decarboxylase domain"/>
    <property type="match status" value="1"/>
</dbReference>